<comment type="caution">
    <text evidence="3">The sequence shown here is derived from an EMBL/GenBank/DDBJ whole genome shotgun (WGS) entry which is preliminary data.</text>
</comment>
<dbReference type="eggNOG" id="ENOG503002A">
    <property type="taxonomic scope" value="Bacteria"/>
</dbReference>
<feature type="transmembrane region" description="Helical" evidence="2">
    <location>
        <begin position="99"/>
        <end position="121"/>
    </location>
</feature>
<proteinExistence type="predicted"/>
<dbReference type="Proteomes" id="UP000006078">
    <property type="component" value="Unassembled WGS sequence"/>
</dbReference>
<feature type="compositionally biased region" description="Basic and acidic residues" evidence="1">
    <location>
        <begin position="36"/>
        <end position="58"/>
    </location>
</feature>
<evidence type="ECO:0000256" key="2">
    <source>
        <dbReference type="SAM" id="Phobius"/>
    </source>
</evidence>
<keyword evidence="2" id="KW-1133">Transmembrane helix</keyword>
<organism evidence="3 6">
    <name type="scientific">Corynebacterium otitidis ATCC 51513</name>
    <dbReference type="NCBI Taxonomy" id="883169"/>
    <lineage>
        <taxon>Bacteria</taxon>
        <taxon>Bacillati</taxon>
        <taxon>Actinomycetota</taxon>
        <taxon>Actinomycetes</taxon>
        <taxon>Mycobacteriales</taxon>
        <taxon>Corynebacteriaceae</taxon>
        <taxon>Corynebacterium</taxon>
    </lineage>
</organism>
<evidence type="ECO:0000313" key="4">
    <source>
        <dbReference type="EMBL" id="EJZ81252.1"/>
    </source>
</evidence>
<gene>
    <name evidence="3" type="ORF">BN46_1202</name>
    <name evidence="4" type="ORF">HMPREF9719_01830</name>
</gene>
<dbReference type="RefSeq" id="WP_004601720.1">
    <property type="nucleotide sequence ID" value="NZ_HF541868.1"/>
</dbReference>
<feature type="transmembrane region" description="Helical" evidence="2">
    <location>
        <begin position="175"/>
        <end position="198"/>
    </location>
</feature>
<accession>I7L9N8</accession>
<feature type="transmembrane region" description="Helical" evidence="2">
    <location>
        <begin position="141"/>
        <end position="163"/>
    </location>
</feature>
<reference evidence="4 5" key="2">
    <citation type="submission" date="2012-08" db="EMBL/GenBank/DDBJ databases">
        <title>The Genome Sequence of Turicella otitidis ATCC 51513.</title>
        <authorList>
            <consortium name="The Broad Institute Genome Sequencing Platform"/>
            <person name="Earl A."/>
            <person name="Ward D."/>
            <person name="Feldgarden M."/>
            <person name="Gevers D."/>
            <person name="Huys G."/>
            <person name="Walker B."/>
            <person name="Young S.K."/>
            <person name="Zeng Q."/>
            <person name="Gargeya S."/>
            <person name="Fitzgerald M."/>
            <person name="Haas B."/>
            <person name="Abouelleil A."/>
            <person name="Alvarado L."/>
            <person name="Arachchi H.M."/>
            <person name="Berlin A.M."/>
            <person name="Chapman S.B."/>
            <person name="Goldberg J."/>
            <person name="Griggs A."/>
            <person name="Gujja S."/>
            <person name="Hansen M."/>
            <person name="Howarth C."/>
            <person name="Imamovic A."/>
            <person name="Larimer J."/>
            <person name="McCowen C."/>
            <person name="Montmayeur A."/>
            <person name="Murphy C."/>
            <person name="Neiman D."/>
            <person name="Pearson M."/>
            <person name="Priest M."/>
            <person name="Roberts A."/>
            <person name="Saif S."/>
            <person name="Shea T."/>
            <person name="Sisk P."/>
            <person name="Sykes S."/>
            <person name="Wortman J."/>
            <person name="Nusbaum C."/>
            <person name="Birren B."/>
        </authorList>
    </citation>
    <scope>NUCLEOTIDE SEQUENCE [LARGE SCALE GENOMIC DNA]</scope>
    <source>
        <strain evidence="4 5">ATCC 51513</strain>
    </source>
</reference>
<sequence>MSTDRNDAEGDAGRGGNEWRFDLSARAREAKKRREQWRFRREDEDRSSREHPENDLRSNADQTNLLPPEPRSVDELADQPDPGQIASEGERSTRQAIRLLIAVPIASVLASLLIAVAGRIAGGPYCEAGAATWLCSRGWELAWSIGSCVLPALGVAACAWMMLRKLRRFVRWRPWMGVFWVLLPHAMFWVFFAAPVGITGNPAV</sequence>
<keyword evidence="2" id="KW-0472">Membrane</keyword>
<protein>
    <submittedName>
        <fullName evidence="3">Putative membrane protein</fullName>
    </submittedName>
</protein>
<evidence type="ECO:0000256" key="1">
    <source>
        <dbReference type="SAM" id="MobiDB-lite"/>
    </source>
</evidence>
<keyword evidence="2" id="KW-0812">Transmembrane</keyword>
<evidence type="ECO:0000313" key="6">
    <source>
        <dbReference type="Proteomes" id="UP000011016"/>
    </source>
</evidence>
<dbReference type="OrthoDB" id="4774281at2"/>
<dbReference type="Proteomes" id="UP000011016">
    <property type="component" value="Unassembled WGS sequence"/>
</dbReference>
<dbReference type="AlphaFoldDB" id="I7L9N8"/>
<feature type="region of interest" description="Disordered" evidence="1">
    <location>
        <begin position="1"/>
        <end position="90"/>
    </location>
</feature>
<evidence type="ECO:0000313" key="5">
    <source>
        <dbReference type="Proteomes" id="UP000006078"/>
    </source>
</evidence>
<reference evidence="3 6" key="1">
    <citation type="journal article" date="2012" name="J. Bacteriol.">
        <title>Draft Genome Sequence of Turicella otitidis ATCC 51513, Isolated from Middle Ear Fluid from a Child with Otitis Media.</title>
        <authorList>
            <person name="Brinkrolf K."/>
            <person name="Schneider J."/>
            <person name="Knecht M."/>
            <person name="Ruckert C."/>
            <person name="Tauch A."/>
        </authorList>
    </citation>
    <scope>NUCLEOTIDE SEQUENCE [LARGE SCALE GENOMIC DNA]</scope>
    <source>
        <strain evidence="3 6">ATCC 51513</strain>
    </source>
</reference>
<evidence type="ECO:0000313" key="3">
    <source>
        <dbReference type="EMBL" id="CCI83927.1"/>
    </source>
</evidence>
<keyword evidence="5" id="KW-1185">Reference proteome</keyword>
<dbReference type="EMBL" id="AHAE01000085">
    <property type="protein sequence ID" value="EJZ81252.1"/>
    <property type="molecule type" value="Genomic_DNA"/>
</dbReference>
<feature type="compositionally biased region" description="Basic and acidic residues" evidence="1">
    <location>
        <begin position="1"/>
        <end position="28"/>
    </location>
</feature>
<dbReference type="EMBL" id="CAJZ01000175">
    <property type="protein sequence ID" value="CCI83927.1"/>
    <property type="molecule type" value="Genomic_DNA"/>
</dbReference>
<name>I7L9N8_9CORY</name>
<dbReference type="HOGENOM" id="CLU_115314_0_0_11"/>